<sequence length="150" mass="17277">MHDHNGQTLVPPYRIHCPECFSRESQQGQHLMDAVTCLRTRTFVPSTLRRDEIGCLRKVHLEGWASLYRTLLVCLDPWRPSTGRKKGTRKYGQRGANPRNRWRMISFAPQRRKPERGLSGHVDILFEPAALIWIMANDSTLPTKPFSNPG</sequence>
<dbReference type="EMBL" id="ML994695">
    <property type="protein sequence ID" value="KAF2177085.1"/>
    <property type="molecule type" value="Genomic_DNA"/>
</dbReference>
<proteinExistence type="predicted"/>
<gene>
    <name evidence="1" type="ORF">K469DRAFT_381211</name>
</gene>
<name>A0A6A6DD80_9PEZI</name>
<organism evidence="1 2">
    <name type="scientific">Zopfia rhizophila CBS 207.26</name>
    <dbReference type="NCBI Taxonomy" id="1314779"/>
    <lineage>
        <taxon>Eukaryota</taxon>
        <taxon>Fungi</taxon>
        <taxon>Dikarya</taxon>
        <taxon>Ascomycota</taxon>
        <taxon>Pezizomycotina</taxon>
        <taxon>Dothideomycetes</taxon>
        <taxon>Dothideomycetes incertae sedis</taxon>
        <taxon>Zopfiaceae</taxon>
        <taxon>Zopfia</taxon>
    </lineage>
</organism>
<reference evidence="1" key="1">
    <citation type="journal article" date="2020" name="Stud. Mycol.">
        <title>101 Dothideomycetes genomes: a test case for predicting lifestyles and emergence of pathogens.</title>
        <authorList>
            <person name="Haridas S."/>
            <person name="Albert R."/>
            <person name="Binder M."/>
            <person name="Bloem J."/>
            <person name="Labutti K."/>
            <person name="Salamov A."/>
            <person name="Andreopoulos B."/>
            <person name="Baker S."/>
            <person name="Barry K."/>
            <person name="Bills G."/>
            <person name="Bluhm B."/>
            <person name="Cannon C."/>
            <person name="Castanera R."/>
            <person name="Culley D."/>
            <person name="Daum C."/>
            <person name="Ezra D."/>
            <person name="Gonzalez J."/>
            <person name="Henrissat B."/>
            <person name="Kuo A."/>
            <person name="Liang C."/>
            <person name="Lipzen A."/>
            <person name="Lutzoni F."/>
            <person name="Magnuson J."/>
            <person name="Mondo S."/>
            <person name="Nolan M."/>
            <person name="Ohm R."/>
            <person name="Pangilinan J."/>
            <person name="Park H.-J."/>
            <person name="Ramirez L."/>
            <person name="Alfaro M."/>
            <person name="Sun H."/>
            <person name="Tritt A."/>
            <person name="Yoshinaga Y."/>
            <person name="Zwiers L.-H."/>
            <person name="Turgeon B."/>
            <person name="Goodwin S."/>
            <person name="Spatafora J."/>
            <person name="Crous P."/>
            <person name="Grigoriev I."/>
        </authorList>
    </citation>
    <scope>NUCLEOTIDE SEQUENCE</scope>
    <source>
        <strain evidence="1">CBS 207.26</strain>
    </source>
</reference>
<protein>
    <submittedName>
        <fullName evidence="1">Uncharacterized protein</fullName>
    </submittedName>
</protein>
<keyword evidence="2" id="KW-1185">Reference proteome</keyword>
<dbReference type="AlphaFoldDB" id="A0A6A6DD80"/>
<evidence type="ECO:0000313" key="2">
    <source>
        <dbReference type="Proteomes" id="UP000800200"/>
    </source>
</evidence>
<accession>A0A6A6DD80</accession>
<evidence type="ECO:0000313" key="1">
    <source>
        <dbReference type="EMBL" id="KAF2177085.1"/>
    </source>
</evidence>
<dbReference type="Proteomes" id="UP000800200">
    <property type="component" value="Unassembled WGS sequence"/>
</dbReference>